<keyword evidence="5" id="KW-1185">Reference proteome</keyword>
<dbReference type="Proteomes" id="UP001292094">
    <property type="component" value="Unassembled WGS sequence"/>
</dbReference>
<dbReference type="InterPro" id="IPR050468">
    <property type="entry name" value="Cuticle_Struct_Prot"/>
</dbReference>
<evidence type="ECO:0000256" key="2">
    <source>
        <dbReference type="SAM" id="MobiDB-lite"/>
    </source>
</evidence>
<evidence type="ECO:0000256" key="3">
    <source>
        <dbReference type="SAM" id="SignalP"/>
    </source>
</evidence>
<comment type="caution">
    <text evidence="4">The sequence shown here is derived from an EMBL/GenBank/DDBJ whole genome shotgun (WGS) entry which is preliminary data.</text>
</comment>
<protein>
    <recommendedName>
        <fullName evidence="6">Cuticle protein 6</fullName>
    </recommendedName>
</protein>
<feature type="region of interest" description="Disordered" evidence="2">
    <location>
        <begin position="156"/>
        <end position="177"/>
    </location>
</feature>
<dbReference type="Pfam" id="PF00379">
    <property type="entry name" value="Chitin_bind_4"/>
    <property type="match status" value="1"/>
</dbReference>
<dbReference type="InterPro" id="IPR000618">
    <property type="entry name" value="Insect_cuticle"/>
</dbReference>
<evidence type="ECO:0000313" key="4">
    <source>
        <dbReference type="EMBL" id="KAK4307687.1"/>
    </source>
</evidence>
<sequence>MHTLKLLLLPLLPLLLLYGSNGGGVDGRQQVRWVQGAGGGAGGAGGVVYAAAPQERGAYAVATTKGRYNYGYNTGDGIAKVEVRQPDGSIVGSYRYFDPTGKQVVRSYVADKRGFRVLGNDLPISPDTPASHIAGTPAFTGAVEGTDEFAIPPPLGSTTTTTTSTSSVTTLQQQRQQQQQHQHAYRQQLQKLEEQKRQLRIQEQKLVALQRDLERQQQTIRITSFPNSKWYWWRYYTGGGYSTTSQLCDVVAQFLSVESRLHRY</sequence>
<accession>A0AAE1PIG1</accession>
<feature type="compositionally biased region" description="Low complexity" evidence="2">
    <location>
        <begin position="157"/>
        <end position="177"/>
    </location>
</feature>
<dbReference type="GO" id="GO:0062129">
    <property type="term" value="C:chitin-based extracellular matrix"/>
    <property type="evidence" value="ECO:0007669"/>
    <property type="project" value="TreeGrafter"/>
</dbReference>
<dbReference type="PRINTS" id="PR00947">
    <property type="entry name" value="CUTICLE"/>
</dbReference>
<keyword evidence="1" id="KW-0193">Cuticle</keyword>
<organism evidence="4 5">
    <name type="scientific">Petrolisthes manimaculis</name>
    <dbReference type="NCBI Taxonomy" id="1843537"/>
    <lineage>
        <taxon>Eukaryota</taxon>
        <taxon>Metazoa</taxon>
        <taxon>Ecdysozoa</taxon>
        <taxon>Arthropoda</taxon>
        <taxon>Crustacea</taxon>
        <taxon>Multicrustacea</taxon>
        <taxon>Malacostraca</taxon>
        <taxon>Eumalacostraca</taxon>
        <taxon>Eucarida</taxon>
        <taxon>Decapoda</taxon>
        <taxon>Pleocyemata</taxon>
        <taxon>Anomura</taxon>
        <taxon>Galatheoidea</taxon>
        <taxon>Porcellanidae</taxon>
        <taxon>Petrolisthes</taxon>
    </lineage>
</organism>
<name>A0AAE1PIG1_9EUCA</name>
<dbReference type="EMBL" id="JAWZYT010001977">
    <property type="protein sequence ID" value="KAK4307687.1"/>
    <property type="molecule type" value="Genomic_DNA"/>
</dbReference>
<dbReference type="AlphaFoldDB" id="A0AAE1PIG1"/>
<dbReference type="PROSITE" id="PS51155">
    <property type="entry name" value="CHIT_BIND_RR_2"/>
    <property type="match status" value="1"/>
</dbReference>
<evidence type="ECO:0008006" key="6">
    <source>
        <dbReference type="Google" id="ProtNLM"/>
    </source>
</evidence>
<evidence type="ECO:0000256" key="1">
    <source>
        <dbReference type="PROSITE-ProRule" id="PRU00497"/>
    </source>
</evidence>
<feature type="signal peptide" evidence="3">
    <location>
        <begin position="1"/>
        <end position="22"/>
    </location>
</feature>
<feature type="chain" id="PRO_5041993625" description="Cuticle protein 6" evidence="3">
    <location>
        <begin position="23"/>
        <end position="264"/>
    </location>
</feature>
<reference evidence="4" key="1">
    <citation type="submission" date="2023-11" db="EMBL/GenBank/DDBJ databases">
        <title>Genome assemblies of two species of porcelain crab, Petrolisthes cinctipes and Petrolisthes manimaculis (Anomura: Porcellanidae).</title>
        <authorList>
            <person name="Angst P."/>
        </authorList>
    </citation>
    <scope>NUCLEOTIDE SEQUENCE</scope>
    <source>
        <strain evidence="4">PB745_02</strain>
        <tissue evidence="4">Gill</tissue>
    </source>
</reference>
<proteinExistence type="predicted"/>
<evidence type="ECO:0000313" key="5">
    <source>
        <dbReference type="Proteomes" id="UP001292094"/>
    </source>
</evidence>
<gene>
    <name evidence="4" type="ORF">Pmani_020564</name>
</gene>
<dbReference type="GO" id="GO:0008010">
    <property type="term" value="F:structural constituent of chitin-based larval cuticle"/>
    <property type="evidence" value="ECO:0007669"/>
    <property type="project" value="TreeGrafter"/>
</dbReference>
<keyword evidence="3" id="KW-0732">Signal</keyword>
<dbReference type="PANTHER" id="PTHR10380">
    <property type="entry name" value="CUTICLE PROTEIN"/>
    <property type="match status" value="1"/>
</dbReference>